<dbReference type="HOGENOM" id="CLU_072282_2_0_10"/>
<accession>E4T0M2</accession>
<dbReference type="OrthoDB" id="8536716at2"/>
<feature type="transmembrane region" description="Helical" evidence="1">
    <location>
        <begin position="174"/>
        <end position="195"/>
    </location>
</feature>
<feature type="transmembrane region" description="Helical" evidence="1">
    <location>
        <begin position="44"/>
        <end position="77"/>
    </location>
</feature>
<feature type="transmembrane region" description="Helical" evidence="1">
    <location>
        <begin position="92"/>
        <end position="112"/>
    </location>
</feature>
<reference evidence="2 3" key="2">
    <citation type="journal article" date="2011" name="Stand. Genomic Sci.">
        <title>Complete genome sequence of Paludibacter propionicigenes type strain (WB4).</title>
        <authorList>
            <person name="Gronow S."/>
            <person name="Munk C."/>
            <person name="Lapidus A."/>
            <person name="Nolan M."/>
            <person name="Lucas S."/>
            <person name="Hammon N."/>
            <person name="Deshpande S."/>
            <person name="Cheng J.F."/>
            <person name="Tapia R."/>
            <person name="Han C."/>
            <person name="Goodwin L."/>
            <person name="Pitluck S."/>
            <person name="Liolios K."/>
            <person name="Ivanova N."/>
            <person name="Mavromatis K."/>
            <person name="Mikhailova N."/>
            <person name="Pati A."/>
            <person name="Chen A."/>
            <person name="Palaniappan K."/>
            <person name="Land M."/>
            <person name="Hauser L."/>
            <person name="Chang Y.J."/>
            <person name="Jeffries C.D."/>
            <person name="Brambilla E."/>
            <person name="Rohde M."/>
            <person name="Goker M."/>
            <person name="Detter J.C."/>
            <person name="Woyke T."/>
            <person name="Bristow J."/>
            <person name="Eisen J.A."/>
            <person name="Markowitz V."/>
            <person name="Hugenholtz P."/>
            <person name="Kyrpides N.C."/>
            <person name="Klenk H.P."/>
        </authorList>
    </citation>
    <scope>NUCLEOTIDE SEQUENCE [LARGE SCALE GENOMIC DNA]</scope>
    <source>
        <strain evidence="3">DSM 17365 / JCM 13257 / WB4</strain>
    </source>
</reference>
<evidence type="ECO:0000313" key="3">
    <source>
        <dbReference type="Proteomes" id="UP000008718"/>
    </source>
</evidence>
<dbReference type="EMBL" id="CP002345">
    <property type="protein sequence ID" value="ADQ81086.1"/>
    <property type="molecule type" value="Genomic_DNA"/>
</dbReference>
<evidence type="ECO:0000256" key="1">
    <source>
        <dbReference type="SAM" id="Phobius"/>
    </source>
</evidence>
<keyword evidence="1" id="KW-0812">Transmembrane</keyword>
<dbReference type="eggNOG" id="COG5061">
    <property type="taxonomic scope" value="Bacteria"/>
</dbReference>
<proteinExistence type="predicted"/>
<organism evidence="2 3">
    <name type="scientific">Paludibacter propionicigenes (strain DSM 17365 / JCM 13257 / WB4)</name>
    <dbReference type="NCBI Taxonomy" id="694427"/>
    <lineage>
        <taxon>Bacteria</taxon>
        <taxon>Pseudomonadati</taxon>
        <taxon>Bacteroidota</taxon>
        <taxon>Bacteroidia</taxon>
        <taxon>Bacteroidales</taxon>
        <taxon>Paludibacteraceae</taxon>
        <taxon>Paludibacter</taxon>
    </lineage>
</organism>
<dbReference type="RefSeq" id="WP_013446455.1">
    <property type="nucleotide sequence ID" value="NC_014734.1"/>
</dbReference>
<reference key="1">
    <citation type="submission" date="2010-11" db="EMBL/GenBank/DDBJ databases">
        <title>The complete genome of Paludibacter propionicigenes DSM 17365.</title>
        <authorList>
            <consortium name="US DOE Joint Genome Institute (JGI-PGF)"/>
            <person name="Lucas S."/>
            <person name="Copeland A."/>
            <person name="Lapidus A."/>
            <person name="Bruce D."/>
            <person name="Goodwin L."/>
            <person name="Pitluck S."/>
            <person name="Kyrpides N."/>
            <person name="Mavromatis K."/>
            <person name="Ivanova N."/>
            <person name="Munk A.C."/>
            <person name="Brettin T."/>
            <person name="Detter J.C."/>
            <person name="Han C."/>
            <person name="Tapia R."/>
            <person name="Land M."/>
            <person name="Hauser L."/>
            <person name="Markowitz V."/>
            <person name="Cheng J.-F."/>
            <person name="Hugenholtz P."/>
            <person name="Woyke T."/>
            <person name="Wu D."/>
            <person name="Gronow S."/>
            <person name="Wellnitz S."/>
            <person name="Brambilla E."/>
            <person name="Klenk H.-P."/>
            <person name="Eisen J.A."/>
        </authorList>
    </citation>
    <scope>NUCLEOTIDE SEQUENCE</scope>
    <source>
        <strain>WB4</strain>
    </source>
</reference>
<dbReference type="KEGG" id="ppn:Palpr_2957"/>
<evidence type="ECO:0008006" key="4">
    <source>
        <dbReference type="Google" id="ProtNLM"/>
    </source>
</evidence>
<feature type="transmembrane region" description="Helical" evidence="1">
    <location>
        <begin position="133"/>
        <end position="154"/>
    </location>
</feature>
<dbReference type="Proteomes" id="UP000008718">
    <property type="component" value="Chromosome"/>
</dbReference>
<dbReference type="STRING" id="694427.Palpr_2957"/>
<name>E4T0M2_PALPW</name>
<dbReference type="Pfam" id="PF11750">
    <property type="entry name" value="DUF3307"/>
    <property type="match status" value="1"/>
</dbReference>
<keyword evidence="3" id="KW-1185">Reference proteome</keyword>
<dbReference type="AlphaFoldDB" id="E4T0M2"/>
<dbReference type="InterPro" id="IPR021737">
    <property type="entry name" value="Phage_phiKZ_Orf197"/>
</dbReference>
<keyword evidence="1" id="KW-0472">Membrane</keyword>
<protein>
    <recommendedName>
        <fullName evidence="4">DUF3307 domain-containing protein</fullName>
    </recommendedName>
</protein>
<feature type="transmembrane region" description="Helical" evidence="1">
    <location>
        <begin position="215"/>
        <end position="237"/>
    </location>
</feature>
<evidence type="ECO:0000313" key="2">
    <source>
        <dbReference type="EMBL" id="ADQ81086.1"/>
    </source>
</evidence>
<gene>
    <name evidence="2" type="ordered locus">Palpr_2957</name>
</gene>
<sequence>MDKSWLIFTSEEGNFLIRLLLAHFLADFAFQTRKMVEHKRWFSLQMLLHIAIVFALTFIFTFSWKIAIIVSVLHWLLDALKKQFENSSWNKALLFSIDQLLHLLVLLFVWLIRFNLLDKIQQAIVLPFTNYRISLILLSYVVVFWPVGYLIGFLLKKFNHPGQSDKAGQMIGQFERVIILTLVLLQQYEAIGFLITGKSIIRFSSTNQDAKSEYVLLGTMLSYALAIAMGVVVRIMLDFPVK</sequence>
<keyword evidence="1" id="KW-1133">Transmembrane helix</keyword>
<feature type="transmembrane region" description="Helical" evidence="1">
    <location>
        <begin position="15"/>
        <end position="32"/>
    </location>
</feature>